<proteinExistence type="predicted"/>
<organism evidence="1 2">
    <name type="scientific">Athelia psychrophila</name>
    <dbReference type="NCBI Taxonomy" id="1759441"/>
    <lineage>
        <taxon>Eukaryota</taxon>
        <taxon>Fungi</taxon>
        <taxon>Dikarya</taxon>
        <taxon>Basidiomycota</taxon>
        <taxon>Agaricomycotina</taxon>
        <taxon>Agaricomycetes</taxon>
        <taxon>Agaricomycetidae</taxon>
        <taxon>Atheliales</taxon>
        <taxon>Atheliaceae</taxon>
        <taxon>Athelia</taxon>
    </lineage>
</organism>
<reference evidence="1 2" key="1">
    <citation type="journal article" date="2016" name="Mol. Biol. Evol.">
        <title>Comparative Genomics of Early-Diverging Mushroom-Forming Fungi Provides Insights into the Origins of Lignocellulose Decay Capabilities.</title>
        <authorList>
            <person name="Nagy L.G."/>
            <person name="Riley R."/>
            <person name="Tritt A."/>
            <person name="Adam C."/>
            <person name="Daum C."/>
            <person name="Floudas D."/>
            <person name="Sun H."/>
            <person name="Yadav J.S."/>
            <person name="Pangilinan J."/>
            <person name="Larsson K.H."/>
            <person name="Matsuura K."/>
            <person name="Barry K."/>
            <person name="Labutti K."/>
            <person name="Kuo R."/>
            <person name="Ohm R.A."/>
            <person name="Bhattacharya S.S."/>
            <person name="Shirouzu T."/>
            <person name="Yoshinaga Y."/>
            <person name="Martin F.M."/>
            <person name="Grigoriev I.V."/>
            <person name="Hibbett D.S."/>
        </authorList>
    </citation>
    <scope>NUCLEOTIDE SEQUENCE [LARGE SCALE GENOMIC DNA]</scope>
    <source>
        <strain evidence="1 2">CBS 109695</strain>
    </source>
</reference>
<dbReference type="EMBL" id="KV417482">
    <property type="protein sequence ID" value="KZP33514.1"/>
    <property type="molecule type" value="Genomic_DNA"/>
</dbReference>
<name>A0A166W980_9AGAM</name>
<accession>A0A166W980</accession>
<dbReference type="Proteomes" id="UP000076532">
    <property type="component" value="Unassembled WGS sequence"/>
</dbReference>
<dbReference type="AlphaFoldDB" id="A0A166W980"/>
<keyword evidence="2" id="KW-1185">Reference proteome</keyword>
<evidence type="ECO:0000313" key="1">
    <source>
        <dbReference type="EMBL" id="KZP33514.1"/>
    </source>
</evidence>
<evidence type="ECO:0000313" key="2">
    <source>
        <dbReference type="Proteomes" id="UP000076532"/>
    </source>
</evidence>
<gene>
    <name evidence="1" type="ORF">FIBSPDRAFT_1000336</name>
</gene>
<sequence length="177" mass="20613">MSPGPIFCGSVCRRWPYGNKLPLSTGSTFIDDEYSRQSVTGQHSLPTAIRPIGEKWNFWREGLISGADPKCHDQLLVEIFAASIERLQRFYITDIWPLMLLTTGTDSETAYSEWLTSSSRPLKYLLFLRRFNLSYTLVHQVRLPCQQMEQLDDLFADIHGFLKLWELCHNLIRFCKY</sequence>
<protein>
    <submittedName>
        <fullName evidence="1">Uncharacterized protein</fullName>
    </submittedName>
</protein>